<feature type="compositionally biased region" description="Basic and acidic residues" evidence="1">
    <location>
        <begin position="20"/>
        <end position="38"/>
    </location>
</feature>
<gene>
    <name evidence="2" type="ORF">Pyn_12066</name>
</gene>
<protein>
    <submittedName>
        <fullName evidence="2">Uncharacterized protein</fullName>
    </submittedName>
</protein>
<feature type="region of interest" description="Disordered" evidence="1">
    <location>
        <begin position="20"/>
        <end position="68"/>
    </location>
</feature>
<comment type="caution">
    <text evidence="2">The sequence shown here is derived from an EMBL/GenBank/DDBJ whole genome shotgun (WGS) entry which is preliminary data.</text>
</comment>
<reference evidence="2 3" key="1">
    <citation type="submission" date="2018-02" db="EMBL/GenBank/DDBJ databases">
        <title>Draft genome of wild Prunus yedoensis var. nudiflora.</title>
        <authorList>
            <person name="Baek S."/>
            <person name="Kim J.-H."/>
            <person name="Choi K."/>
            <person name="Kim G.-B."/>
            <person name="Cho A."/>
            <person name="Jang H."/>
            <person name="Shin C.-H."/>
            <person name="Yu H.-J."/>
            <person name="Mun J.-H."/>
        </authorList>
    </citation>
    <scope>NUCLEOTIDE SEQUENCE [LARGE SCALE GENOMIC DNA]</scope>
    <source>
        <strain evidence="3">cv. Jeju island</strain>
        <tissue evidence="2">Leaf</tissue>
    </source>
</reference>
<proteinExistence type="predicted"/>
<dbReference type="Proteomes" id="UP000250321">
    <property type="component" value="Unassembled WGS sequence"/>
</dbReference>
<organism evidence="2 3">
    <name type="scientific">Prunus yedoensis var. nudiflora</name>
    <dbReference type="NCBI Taxonomy" id="2094558"/>
    <lineage>
        <taxon>Eukaryota</taxon>
        <taxon>Viridiplantae</taxon>
        <taxon>Streptophyta</taxon>
        <taxon>Embryophyta</taxon>
        <taxon>Tracheophyta</taxon>
        <taxon>Spermatophyta</taxon>
        <taxon>Magnoliopsida</taxon>
        <taxon>eudicotyledons</taxon>
        <taxon>Gunneridae</taxon>
        <taxon>Pentapetalae</taxon>
        <taxon>rosids</taxon>
        <taxon>fabids</taxon>
        <taxon>Rosales</taxon>
        <taxon>Rosaceae</taxon>
        <taxon>Amygdaloideae</taxon>
        <taxon>Amygdaleae</taxon>
        <taxon>Prunus</taxon>
    </lineage>
</organism>
<dbReference type="AlphaFoldDB" id="A0A314ZFJ2"/>
<keyword evidence="3" id="KW-1185">Reference proteome</keyword>
<dbReference type="EMBL" id="PJQY01000209">
    <property type="protein sequence ID" value="PQQ16028.1"/>
    <property type="molecule type" value="Genomic_DNA"/>
</dbReference>
<accession>A0A314ZFJ2</accession>
<name>A0A314ZFJ2_PRUYE</name>
<dbReference type="OrthoDB" id="10385660at2759"/>
<sequence>MGAEVNVNGILVILGGSSSEAEKLSEGQNVEKRRKEQRNSLPNSSKQKHTAHRETERGRWKGGLPELPLPDGPREIEIGWAFRGFGGLLFTHTTDHALVALT</sequence>
<evidence type="ECO:0000313" key="3">
    <source>
        <dbReference type="Proteomes" id="UP000250321"/>
    </source>
</evidence>
<evidence type="ECO:0000256" key="1">
    <source>
        <dbReference type="SAM" id="MobiDB-lite"/>
    </source>
</evidence>
<evidence type="ECO:0000313" key="2">
    <source>
        <dbReference type="EMBL" id="PQQ16028.1"/>
    </source>
</evidence>